<feature type="compositionally biased region" description="Basic residues" evidence="1">
    <location>
        <begin position="303"/>
        <end position="312"/>
    </location>
</feature>
<proteinExistence type="predicted"/>
<evidence type="ECO:0000256" key="1">
    <source>
        <dbReference type="SAM" id="MobiDB-lite"/>
    </source>
</evidence>
<dbReference type="Proteomes" id="UP000287166">
    <property type="component" value="Unassembled WGS sequence"/>
</dbReference>
<organism evidence="2 3">
    <name type="scientific">Sparassis crispa</name>
    <dbReference type="NCBI Taxonomy" id="139825"/>
    <lineage>
        <taxon>Eukaryota</taxon>
        <taxon>Fungi</taxon>
        <taxon>Dikarya</taxon>
        <taxon>Basidiomycota</taxon>
        <taxon>Agaricomycotina</taxon>
        <taxon>Agaricomycetes</taxon>
        <taxon>Polyporales</taxon>
        <taxon>Sparassidaceae</taxon>
        <taxon>Sparassis</taxon>
    </lineage>
</organism>
<protein>
    <submittedName>
        <fullName evidence="2">Uncharacterized protein</fullName>
    </submittedName>
</protein>
<reference evidence="2 3" key="1">
    <citation type="journal article" date="2018" name="Sci. Rep.">
        <title>Genome sequence of the cauliflower mushroom Sparassis crispa (Hanabiratake) and its association with beneficial usage.</title>
        <authorList>
            <person name="Kiyama R."/>
            <person name="Furutani Y."/>
            <person name="Kawaguchi K."/>
            <person name="Nakanishi T."/>
        </authorList>
    </citation>
    <scope>NUCLEOTIDE SEQUENCE [LARGE SCALE GENOMIC DNA]</scope>
</reference>
<comment type="caution">
    <text evidence="2">The sequence shown here is derived from an EMBL/GenBank/DDBJ whole genome shotgun (WGS) entry which is preliminary data.</text>
</comment>
<evidence type="ECO:0000313" key="2">
    <source>
        <dbReference type="EMBL" id="GBE84818.1"/>
    </source>
</evidence>
<accession>A0A401GRF9</accession>
<keyword evidence="3" id="KW-1185">Reference proteome</keyword>
<name>A0A401GRF9_9APHY</name>
<dbReference type="RefSeq" id="XP_027615731.1">
    <property type="nucleotide sequence ID" value="XM_027759930.1"/>
</dbReference>
<feature type="compositionally biased region" description="Low complexity" evidence="1">
    <location>
        <begin position="75"/>
        <end position="86"/>
    </location>
</feature>
<gene>
    <name evidence="2" type="ORF">SCP_0607980</name>
</gene>
<dbReference type="EMBL" id="BFAD01000006">
    <property type="protein sequence ID" value="GBE84818.1"/>
    <property type="molecule type" value="Genomic_DNA"/>
</dbReference>
<dbReference type="InParanoid" id="A0A401GRF9"/>
<feature type="compositionally biased region" description="Low complexity" evidence="1">
    <location>
        <begin position="464"/>
        <end position="474"/>
    </location>
</feature>
<sequence>MNDGNSVATPASTLCLALLQAVECKRWAACLFSKVEGHASLIVVAPATAVPQRRAAPSSRSPQLLEASPHPTPLPRSLLRPSSTCSDRPRPSNANVRRRVCFRRTRGSPAASLSYRPPRCNSGAQRRLRGHPGPAMPHSTSLCLPSTLLDPRRPTTMNDGAPVVTPASALRLALPQAVERKRSAARLFSEVKGQLSHAVVASATAVQLRPAAPSPRSRRPLKAYLHLPAPSLGPLRPAQAHGGERRRRGGRVGHRGATKARSPNYSVAKASRGPRQPLSTSPHPLSGVFDPRWPTAANDGHAVRRRPRHKSAKAPGSLSRPPRTLSRASSTRAGPRRRTTATRCDDGPATSLPRPGRPLHLPAPPSVPFDPRRPTAANDGGAVVVSATTVQRRRHHRVSVATPRPPPQPEARGPLCHRTEMLDPASIQEGSRGPSVVVIAPATTVQQRHAAPSSRLPRPREAPRSPTTPSRTLP</sequence>
<feature type="region of interest" description="Disordered" evidence="1">
    <location>
        <begin position="50"/>
        <end position="162"/>
    </location>
</feature>
<feature type="compositionally biased region" description="Basic residues" evidence="1">
    <location>
        <begin position="96"/>
        <end position="106"/>
    </location>
</feature>
<dbReference type="GeneID" id="38781735"/>
<dbReference type="AlphaFoldDB" id="A0A401GRF9"/>
<evidence type="ECO:0000313" key="3">
    <source>
        <dbReference type="Proteomes" id="UP000287166"/>
    </source>
</evidence>
<feature type="region of interest" description="Disordered" evidence="1">
    <location>
        <begin position="226"/>
        <end position="474"/>
    </location>
</feature>
<feature type="compositionally biased region" description="Basic residues" evidence="1">
    <location>
        <begin position="244"/>
        <end position="258"/>
    </location>
</feature>